<protein>
    <recommendedName>
        <fullName evidence="4">Terminase small subunit</fullName>
    </recommendedName>
</protein>
<dbReference type="Proteomes" id="UP000273675">
    <property type="component" value="Unassembled WGS sequence"/>
</dbReference>
<comment type="caution">
    <text evidence="2">The sequence shown here is derived from an EMBL/GenBank/DDBJ whole genome shotgun (WGS) entry which is preliminary data.</text>
</comment>
<accession>A0A495D1Q6</accession>
<evidence type="ECO:0000313" key="2">
    <source>
        <dbReference type="EMBL" id="RKQ95433.1"/>
    </source>
</evidence>
<sequence length="244" mass="26450">MPDTPLLARSLENGEPAYFKSLSSYGEARGVTRQAASMWNSRDGHIVFADCPVTGKRVIDALASDARRTGNSNPLKRLAPGAAASTERRSSAEAEGLFEPETDAPSPDEVPEPAKPAPQADPFKQSAAEAVARDKWLAVREREMRVREKMGELGRLQDMQDALFQSVRRLRDSMQAVAAECCERANPDDPALARREMQKEIDKRLTAIGVEIEQIVSGQSVADLPEFGVSSSADGVEAGELINA</sequence>
<dbReference type="EMBL" id="RBIM01000006">
    <property type="protein sequence ID" value="RKQ95433.1"/>
    <property type="molecule type" value="Genomic_DNA"/>
</dbReference>
<name>A0A495D1Q6_9PROT</name>
<organism evidence="2 3">
    <name type="scientific">Maricaulis maris</name>
    <dbReference type="NCBI Taxonomy" id="74318"/>
    <lineage>
        <taxon>Bacteria</taxon>
        <taxon>Pseudomonadati</taxon>
        <taxon>Pseudomonadota</taxon>
        <taxon>Alphaproteobacteria</taxon>
        <taxon>Maricaulales</taxon>
        <taxon>Maricaulaceae</taxon>
        <taxon>Maricaulis</taxon>
    </lineage>
</organism>
<evidence type="ECO:0000313" key="3">
    <source>
        <dbReference type="Proteomes" id="UP000273675"/>
    </source>
</evidence>
<dbReference type="RefSeq" id="WP_121211933.1">
    <property type="nucleotide sequence ID" value="NZ_RBIM01000006.1"/>
</dbReference>
<evidence type="ECO:0000256" key="1">
    <source>
        <dbReference type="SAM" id="MobiDB-lite"/>
    </source>
</evidence>
<dbReference type="AlphaFoldDB" id="A0A495D1Q6"/>
<proteinExistence type="predicted"/>
<gene>
    <name evidence="2" type="ORF">C7435_2535</name>
</gene>
<feature type="region of interest" description="Disordered" evidence="1">
    <location>
        <begin position="65"/>
        <end position="127"/>
    </location>
</feature>
<evidence type="ECO:0008006" key="4">
    <source>
        <dbReference type="Google" id="ProtNLM"/>
    </source>
</evidence>
<reference evidence="2 3" key="1">
    <citation type="submission" date="2018-10" db="EMBL/GenBank/DDBJ databases">
        <title>Genomic Encyclopedia of Type Strains, Phase IV (KMG-IV): sequencing the most valuable type-strain genomes for metagenomic binning, comparative biology and taxonomic classification.</title>
        <authorList>
            <person name="Goeker M."/>
        </authorList>
    </citation>
    <scope>NUCLEOTIDE SEQUENCE [LARGE SCALE GENOMIC DNA]</scope>
    <source>
        <strain evidence="2 3">DSM 4734</strain>
    </source>
</reference>